<reference evidence="1" key="1">
    <citation type="submission" date="2023-06" db="EMBL/GenBank/DDBJ databases">
        <title>Genome-scale phylogeny and comparative genomics of the fungal order Sordariales.</title>
        <authorList>
            <consortium name="Lawrence Berkeley National Laboratory"/>
            <person name="Hensen N."/>
            <person name="Bonometti L."/>
            <person name="Westerberg I."/>
            <person name="Brannstrom I.O."/>
            <person name="Guillou S."/>
            <person name="Cros-Aarteil S."/>
            <person name="Calhoun S."/>
            <person name="Haridas S."/>
            <person name="Kuo A."/>
            <person name="Mondo S."/>
            <person name="Pangilinan J."/>
            <person name="Riley R."/>
            <person name="Labutti K."/>
            <person name="Andreopoulos B."/>
            <person name="Lipzen A."/>
            <person name="Chen C."/>
            <person name="Yanf M."/>
            <person name="Daum C."/>
            <person name="Ng V."/>
            <person name="Clum A."/>
            <person name="Steindorff A."/>
            <person name="Ohm R."/>
            <person name="Martin F."/>
            <person name="Silar P."/>
            <person name="Natvig D."/>
            <person name="Lalanne C."/>
            <person name="Gautier V."/>
            <person name="Ament-Velasquez S.L."/>
            <person name="Kruys A."/>
            <person name="Hutchinson M.I."/>
            <person name="Powell A.J."/>
            <person name="Barry K."/>
            <person name="Miller A.N."/>
            <person name="Grigoriev I.V."/>
            <person name="Debuchy R."/>
            <person name="Gladieux P."/>
            <person name="Thoren M.H."/>
            <person name="Johannesson H."/>
        </authorList>
    </citation>
    <scope>NUCLEOTIDE SEQUENCE</scope>
    <source>
        <strain evidence="1">SMH4607-1</strain>
    </source>
</reference>
<keyword evidence="2" id="KW-1185">Reference proteome</keyword>
<dbReference type="EMBL" id="JAUKUA010000005">
    <property type="protein sequence ID" value="KAK0711731.1"/>
    <property type="molecule type" value="Genomic_DNA"/>
</dbReference>
<accession>A0AA40A9F3</accession>
<dbReference type="Proteomes" id="UP001172102">
    <property type="component" value="Unassembled WGS sequence"/>
</dbReference>
<dbReference type="AlphaFoldDB" id="A0AA40A9F3"/>
<organism evidence="1 2">
    <name type="scientific">Lasiosphaeris hirsuta</name>
    <dbReference type="NCBI Taxonomy" id="260670"/>
    <lineage>
        <taxon>Eukaryota</taxon>
        <taxon>Fungi</taxon>
        <taxon>Dikarya</taxon>
        <taxon>Ascomycota</taxon>
        <taxon>Pezizomycotina</taxon>
        <taxon>Sordariomycetes</taxon>
        <taxon>Sordariomycetidae</taxon>
        <taxon>Sordariales</taxon>
        <taxon>Lasiosphaeriaceae</taxon>
        <taxon>Lasiosphaeris</taxon>
    </lineage>
</organism>
<name>A0AA40A9F3_9PEZI</name>
<protein>
    <submittedName>
        <fullName evidence="1">Uncharacterized protein</fullName>
    </submittedName>
</protein>
<sequence>MAAPMRSTRPFWAGLDPDKPEPLDKVLAALHCSQVAPPSAYDAFHFEFTVNRDDHHRIQNGFPELQKLTAADGEGFLGFRGTSWVIPFEFDPSTGKLATMAAPIYSSSVCNISHESYHLMRNGLESLGQLDKPAGLIALDVQIGLVDVPASISTIELGNAGKDKTPNRLVVFFHGNHAGASKYAQLLADNDAQTVVAVQLALPGWMDSKRKSQRLARNSCISVFTMMDGVIKTVVQQEPLSTPGGEIKLWLSDLVKERESLSDEFVRPLHIGASCHQPNITVLYATIIASAHKAYDNFSGHGNASINTTRATAPSSIMLGSSKRLLSTLASGPISNGDKQSLSTLAGRLVANGVFSPGDKRQSLSTLVGGHVVKRPMPYGYQRTLGTAISRGPHLVVSPVKAAITPWSRLLVRCLRGVRR</sequence>
<gene>
    <name evidence="1" type="ORF">B0H67DRAFT_555669</name>
</gene>
<evidence type="ECO:0000313" key="2">
    <source>
        <dbReference type="Proteomes" id="UP001172102"/>
    </source>
</evidence>
<proteinExistence type="predicted"/>
<evidence type="ECO:0000313" key="1">
    <source>
        <dbReference type="EMBL" id="KAK0711731.1"/>
    </source>
</evidence>
<comment type="caution">
    <text evidence="1">The sequence shown here is derived from an EMBL/GenBank/DDBJ whole genome shotgun (WGS) entry which is preliminary data.</text>
</comment>